<dbReference type="GeneID" id="18910474"/>
<dbReference type="EC" id="6.3.2.1" evidence="3"/>
<dbReference type="PANTHER" id="PTHR21299">
    <property type="entry name" value="CYTIDYLATE KINASE/PANTOATE-BETA-ALANINE LIGASE"/>
    <property type="match status" value="1"/>
</dbReference>
<reference evidence="12 13" key="1">
    <citation type="journal article" date="2012" name="BMC Genomics">
        <title>Comparative genomics of the white-rot fungi, Phanerochaete carnosa and P. chrysosporium, to elucidate the genetic basis of the distinct wood types they colonize.</title>
        <authorList>
            <person name="Suzuki H."/>
            <person name="MacDonald J."/>
            <person name="Syed K."/>
            <person name="Salamov A."/>
            <person name="Hori C."/>
            <person name="Aerts A."/>
            <person name="Henrissat B."/>
            <person name="Wiebenga A."/>
            <person name="vanKuyk P.A."/>
            <person name="Barry K."/>
            <person name="Lindquist E."/>
            <person name="LaButti K."/>
            <person name="Lapidus A."/>
            <person name="Lucas S."/>
            <person name="Coutinho P."/>
            <person name="Gong Y."/>
            <person name="Samejima M."/>
            <person name="Mahadevan R."/>
            <person name="Abou-Zaid M."/>
            <person name="de Vries R.P."/>
            <person name="Igarashi K."/>
            <person name="Yadav J.S."/>
            <person name="Grigoriev I.V."/>
            <person name="Master E.R."/>
        </authorList>
    </citation>
    <scope>NUCLEOTIDE SEQUENCE [LARGE SCALE GENOMIC DNA]</scope>
    <source>
        <strain evidence="12 13">HHB-10118-sp</strain>
    </source>
</reference>
<evidence type="ECO:0000256" key="4">
    <source>
        <dbReference type="ARBA" id="ARBA00015647"/>
    </source>
</evidence>
<evidence type="ECO:0000256" key="6">
    <source>
        <dbReference type="ARBA" id="ARBA00022655"/>
    </source>
</evidence>
<dbReference type="InterPro" id="IPR042176">
    <property type="entry name" value="Pantoate_ligase_C"/>
</dbReference>
<dbReference type="HOGENOM" id="CLU_382215_0_0_1"/>
<sequence>MDSVIIETTSLQYKIELGMAGYEDGSSSSNVISRLAAIRRERYAWRHLFLKYVKTITIPSQEWIEARSHKDVISGRVPDLPKQLELVYLGRGISDQDRIKHIEFGTRFDVHYIDPGQDLVVLASLSQTLDAAGMRPSPRVYLCSLQDQKPHPRAKQSFIDLASYGFPAASFVRRAKIQVSGEYLAFTVQKSLAVEAIFVWHWPSGTILAVSYCLPLPHEYHAHWRSQALRSSPDTAYLTAFCTADGHLLVNVYERNARHGFGIHVYALHTDEEIPTLIATFQLPWLKWDFSSWLNCTFFPGYQKHSQLAGPIAAGPMDFHPTLRLVQLRVDLQYTVYTLLTTFLSPAVLEDRHRRSPLRYPWSAWGPRSARVLHEEIESIVCGFKAIYPDHVLDFCPVTDLAGDEDDSVIRTETVIETTVFAEKVTTRLPFRKVPLPFEKPLSRNQMQLFFRDVDGPKVGTVCPRLQSHPSNVDADRARYMRGLYSHSNLCERVFYRIRQRVGRIMIVKINFIAFLLGLHSFKDLATYPRTLPHDLEVLQSLAMETESGTHKPSAVFVPTVYEMYPAGISQNVAEQKGTFVEVKGFSHQMEGKTRPTFFRGVATVVTKLFNVIEPTRTYFGQKDIQQAFLLRRMARDLLLSHPTPENVHIVPTARDPMTLLALSSRNTYLTPQEREVAAPTLYAAFAEGRKAWAAGSNKAECIAKACSVVSDKASALAREDIDT</sequence>
<gene>
    <name evidence="12" type="ORF">PHACADRAFT_188161</name>
</gene>
<dbReference type="GO" id="GO:0004592">
    <property type="term" value="F:pantoate-beta-alanine ligase activity"/>
    <property type="evidence" value="ECO:0007669"/>
    <property type="project" value="UniProtKB-EC"/>
</dbReference>
<dbReference type="RefSeq" id="XP_007400885.1">
    <property type="nucleotide sequence ID" value="XM_007400823.1"/>
</dbReference>
<organism evidence="12 13">
    <name type="scientific">Phanerochaete carnosa (strain HHB-10118-sp)</name>
    <name type="common">White-rot fungus</name>
    <name type="synonym">Peniophora carnosa</name>
    <dbReference type="NCBI Taxonomy" id="650164"/>
    <lineage>
        <taxon>Eukaryota</taxon>
        <taxon>Fungi</taxon>
        <taxon>Dikarya</taxon>
        <taxon>Basidiomycota</taxon>
        <taxon>Agaricomycotina</taxon>
        <taxon>Agaricomycetes</taxon>
        <taxon>Polyporales</taxon>
        <taxon>Phanerochaetaceae</taxon>
        <taxon>Phanerochaete</taxon>
    </lineage>
</organism>
<evidence type="ECO:0000256" key="1">
    <source>
        <dbReference type="ARBA" id="ARBA00004990"/>
    </source>
</evidence>
<dbReference type="Pfam" id="PF02569">
    <property type="entry name" value="Pantoate_ligase"/>
    <property type="match status" value="1"/>
</dbReference>
<comment type="pathway">
    <text evidence="1">Cofactor biosynthesis; (R)-pantothenate biosynthesis; (R)-pantothenate from (R)-pantoate and beta-alanine: step 1/1.</text>
</comment>
<evidence type="ECO:0000256" key="3">
    <source>
        <dbReference type="ARBA" id="ARBA00012219"/>
    </source>
</evidence>
<dbReference type="EMBL" id="JH930478">
    <property type="protein sequence ID" value="EKM50616.1"/>
    <property type="molecule type" value="Genomic_DNA"/>
</dbReference>
<comment type="catalytic activity">
    <reaction evidence="11">
        <text>(R)-pantoate + beta-alanine + ATP = (R)-pantothenate + AMP + diphosphate + H(+)</text>
        <dbReference type="Rhea" id="RHEA:10912"/>
        <dbReference type="ChEBI" id="CHEBI:15378"/>
        <dbReference type="ChEBI" id="CHEBI:15980"/>
        <dbReference type="ChEBI" id="CHEBI:29032"/>
        <dbReference type="ChEBI" id="CHEBI:30616"/>
        <dbReference type="ChEBI" id="CHEBI:33019"/>
        <dbReference type="ChEBI" id="CHEBI:57966"/>
        <dbReference type="ChEBI" id="CHEBI:456215"/>
        <dbReference type="EC" id="6.3.2.1"/>
    </reaction>
</comment>
<evidence type="ECO:0000256" key="5">
    <source>
        <dbReference type="ARBA" id="ARBA00022598"/>
    </source>
</evidence>
<comment type="similarity">
    <text evidence="2">Belongs to the pantothenate synthetase family.</text>
</comment>
<dbReference type="UniPathway" id="UPA00028">
    <property type="reaction ID" value="UER00005"/>
</dbReference>
<keyword evidence="7" id="KW-0547">Nucleotide-binding</keyword>
<evidence type="ECO:0000256" key="8">
    <source>
        <dbReference type="ARBA" id="ARBA00022840"/>
    </source>
</evidence>
<evidence type="ECO:0000313" key="13">
    <source>
        <dbReference type="Proteomes" id="UP000008370"/>
    </source>
</evidence>
<evidence type="ECO:0000313" key="12">
    <source>
        <dbReference type="EMBL" id="EKM50616.1"/>
    </source>
</evidence>
<dbReference type="InParanoid" id="K5ULQ8"/>
<evidence type="ECO:0000256" key="9">
    <source>
        <dbReference type="ARBA" id="ARBA00029902"/>
    </source>
</evidence>
<dbReference type="GO" id="GO:0015940">
    <property type="term" value="P:pantothenate biosynthetic process"/>
    <property type="evidence" value="ECO:0007669"/>
    <property type="project" value="UniProtKB-UniPathway"/>
</dbReference>
<keyword evidence="8" id="KW-0067">ATP-binding</keyword>
<proteinExistence type="inferred from homology"/>
<keyword evidence="13" id="KW-1185">Reference proteome</keyword>
<evidence type="ECO:0000256" key="2">
    <source>
        <dbReference type="ARBA" id="ARBA00009256"/>
    </source>
</evidence>
<dbReference type="SUPFAM" id="SSF52374">
    <property type="entry name" value="Nucleotidylyl transferase"/>
    <property type="match status" value="1"/>
</dbReference>
<evidence type="ECO:0000256" key="11">
    <source>
        <dbReference type="ARBA" id="ARBA00048258"/>
    </source>
</evidence>
<dbReference type="AlphaFoldDB" id="K5ULQ8"/>
<name>K5ULQ8_PHACS</name>
<dbReference type="STRING" id="650164.K5ULQ8"/>
<dbReference type="OrthoDB" id="2757285at2759"/>
<protein>
    <recommendedName>
        <fullName evidence="4">Pantoate--beta-alanine ligase</fullName>
        <ecNumber evidence="3">6.3.2.1</ecNumber>
    </recommendedName>
    <alternativeName>
        <fullName evidence="10">Pantoate-activating enzyme</fullName>
    </alternativeName>
    <alternativeName>
        <fullName evidence="9">Pantothenate synthetase</fullName>
    </alternativeName>
</protein>
<dbReference type="PANTHER" id="PTHR21299:SF1">
    <property type="entry name" value="PANTOATE--BETA-ALANINE LIGASE"/>
    <property type="match status" value="1"/>
</dbReference>
<evidence type="ECO:0000256" key="10">
    <source>
        <dbReference type="ARBA" id="ARBA00032806"/>
    </source>
</evidence>
<dbReference type="KEGG" id="pco:PHACADRAFT_188161"/>
<dbReference type="InterPro" id="IPR014729">
    <property type="entry name" value="Rossmann-like_a/b/a_fold"/>
</dbReference>
<keyword evidence="5" id="KW-0436">Ligase</keyword>
<evidence type="ECO:0000256" key="7">
    <source>
        <dbReference type="ARBA" id="ARBA00022741"/>
    </source>
</evidence>
<accession>K5ULQ8</accession>
<dbReference type="Gene3D" id="3.40.50.620">
    <property type="entry name" value="HUPs"/>
    <property type="match status" value="1"/>
</dbReference>
<dbReference type="Gene3D" id="3.30.1300.10">
    <property type="entry name" value="Pantoate-beta-alanine ligase, C-terminal domain"/>
    <property type="match status" value="1"/>
</dbReference>
<keyword evidence="6" id="KW-0566">Pantothenate biosynthesis</keyword>
<dbReference type="GO" id="GO:0005524">
    <property type="term" value="F:ATP binding"/>
    <property type="evidence" value="ECO:0007669"/>
    <property type="project" value="UniProtKB-KW"/>
</dbReference>
<dbReference type="InterPro" id="IPR003721">
    <property type="entry name" value="Pantoate_ligase"/>
</dbReference>
<dbReference type="Proteomes" id="UP000008370">
    <property type="component" value="Unassembled WGS sequence"/>
</dbReference>